<dbReference type="PANTHER" id="PTHR37299">
    <property type="entry name" value="TRANSCRIPTIONAL REGULATOR-RELATED"/>
    <property type="match status" value="1"/>
</dbReference>
<accession>B7AS89</accession>
<dbReference type="Pfam" id="PF00072">
    <property type="entry name" value="Response_reg"/>
    <property type="match status" value="1"/>
</dbReference>
<dbReference type="SMART" id="SM00448">
    <property type="entry name" value="REC"/>
    <property type="match status" value="1"/>
</dbReference>
<feature type="modified residue" description="4-aspartylphosphate" evidence="3">
    <location>
        <position position="59"/>
    </location>
</feature>
<dbReference type="Gene3D" id="3.40.50.2300">
    <property type="match status" value="1"/>
</dbReference>
<dbReference type="Pfam" id="PF04397">
    <property type="entry name" value="LytTR"/>
    <property type="match status" value="1"/>
</dbReference>
<dbReference type="Gene3D" id="2.40.50.1020">
    <property type="entry name" value="LytTr DNA-binding domain"/>
    <property type="match status" value="1"/>
</dbReference>
<dbReference type="PANTHER" id="PTHR37299:SF1">
    <property type="entry name" value="STAGE 0 SPORULATION PROTEIN A HOMOLOG"/>
    <property type="match status" value="1"/>
</dbReference>
<gene>
    <name evidence="6" type="ORF">BACPEC_01944</name>
</gene>
<dbReference type="InterPro" id="IPR046947">
    <property type="entry name" value="LytR-like"/>
</dbReference>
<dbReference type="SUPFAM" id="SSF52172">
    <property type="entry name" value="CheY-like"/>
    <property type="match status" value="1"/>
</dbReference>
<dbReference type="STRING" id="483218.BACPEC_01944"/>
<keyword evidence="7" id="KW-1185">Reference proteome</keyword>
<name>B7AS89_9FIRM</name>
<sequence length="238" mass="27700">MIKIAICDDEQCFYDSIHRYINGYMSHRREECEVNIFSSGEELLGKMEALREYTIIFMDINMQGMSGYDAALEIRKYNKDAFIVFVTAYLDYSTEGYKVGAIRYLIKDALLEDRITECMNAIFDKIGEMDAKMAVEFSEGLKIFLPDDVVYVESRRHYMMFHFCGNCENATYKVRGAFSDYIERLGGRFIRIHRSYLINARHVSVVKPDGVRMSNGDVLPISRSKYNDIKNAIFRLMD</sequence>
<dbReference type="EMBL" id="ABVQ01000036">
    <property type="protein sequence ID" value="EEC57435.1"/>
    <property type="molecule type" value="Genomic_DNA"/>
</dbReference>
<comment type="caution">
    <text evidence="6">The sequence shown here is derived from an EMBL/GenBank/DDBJ whole genome shotgun (WGS) entry which is preliminary data.</text>
</comment>
<reference evidence="6 7" key="1">
    <citation type="submission" date="2008-11" db="EMBL/GenBank/DDBJ databases">
        <title>Draft genome sequence of Bacteroides pectinophilus (ATCC 43243).</title>
        <authorList>
            <person name="Sudarsanam P."/>
            <person name="Ley R."/>
            <person name="Guruge J."/>
            <person name="Turnbaugh P.J."/>
            <person name="Mahowald M."/>
            <person name="Liep D."/>
            <person name="Gordon J."/>
        </authorList>
    </citation>
    <scope>NUCLEOTIDE SEQUENCE [LARGE SCALE GENOMIC DNA]</scope>
    <source>
        <strain evidence="6 7">ATCC 43243</strain>
    </source>
</reference>
<evidence type="ECO:0000256" key="2">
    <source>
        <dbReference type="ARBA" id="ARBA00024867"/>
    </source>
</evidence>
<evidence type="ECO:0000313" key="7">
    <source>
        <dbReference type="Proteomes" id="UP000003136"/>
    </source>
</evidence>
<evidence type="ECO:0000259" key="5">
    <source>
        <dbReference type="PROSITE" id="PS50930"/>
    </source>
</evidence>
<proteinExistence type="predicted"/>
<dbReference type="GO" id="GO:0003677">
    <property type="term" value="F:DNA binding"/>
    <property type="evidence" value="ECO:0007669"/>
    <property type="project" value="InterPro"/>
</dbReference>
<dbReference type="AlphaFoldDB" id="B7AS89"/>
<evidence type="ECO:0000259" key="4">
    <source>
        <dbReference type="PROSITE" id="PS50110"/>
    </source>
</evidence>
<feature type="domain" description="HTH LytTR-type" evidence="5">
    <location>
        <begin position="133"/>
        <end position="235"/>
    </location>
</feature>
<dbReference type="InterPro" id="IPR011006">
    <property type="entry name" value="CheY-like_superfamily"/>
</dbReference>
<dbReference type="SMART" id="SM00850">
    <property type="entry name" value="LytTR"/>
    <property type="match status" value="1"/>
</dbReference>
<dbReference type="Proteomes" id="UP000003136">
    <property type="component" value="Unassembled WGS sequence"/>
</dbReference>
<organism evidence="6 7">
    <name type="scientific">[Bacteroides] pectinophilus ATCC 43243</name>
    <dbReference type="NCBI Taxonomy" id="483218"/>
    <lineage>
        <taxon>Bacteria</taxon>
        <taxon>Bacillati</taxon>
        <taxon>Bacillota</taxon>
        <taxon>Clostridia</taxon>
        <taxon>Eubacteriales</taxon>
    </lineage>
</organism>
<dbReference type="InterPro" id="IPR001789">
    <property type="entry name" value="Sig_transdc_resp-reg_receiver"/>
</dbReference>
<dbReference type="PROSITE" id="PS50110">
    <property type="entry name" value="RESPONSE_REGULATORY"/>
    <property type="match status" value="1"/>
</dbReference>
<dbReference type="PROSITE" id="PS50930">
    <property type="entry name" value="HTH_LYTTR"/>
    <property type="match status" value="1"/>
</dbReference>
<feature type="domain" description="Response regulatory" evidence="4">
    <location>
        <begin position="3"/>
        <end position="122"/>
    </location>
</feature>
<evidence type="ECO:0000256" key="1">
    <source>
        <dbReference type="ARBA" id="ARBA00018672"/>
    </source>
</evidence>
<evidence type="ECO:0000313" key="6">
    <source>
        <dbReference type="EMBL" id="EEC57435.1"/>
    </source>
</evidence>
<reference evidence="6 7" key="2">
    <citation type="submission" date="2008-11" db="EMBL/GenBank/DDBJ databases">
        <authorList>
            <person name="Fulton L."/>
            <person name="Clifton S."/>
            <person name="Fulton B."/>
            <person name="Xu J."/>
            <person name="Minx P."/>
            <person name="Pepin K.H."/>
            <person name="Johnson M."/>
            <person name="Bhonagiri V."/>
            <person name="Nash W.E."/>
            <person name="Mardis E.R."/>
            <person name="Wilson R.K."/>
        </authorList>
    </citation>
    <scope>NUCLEOTIDE SEQUENCE [LARGE SCALE GENOMIC DNA]</scope>
    <source>
        <strain evidence="6 7">ATCC 43243</strain>
    </source>
</reference>
<dbReference type="GO" id="GO:0000156">
    <property type="term" value="F:phosphorelay response regulator activity"/>
    <property type="evidence" value="ECO:0007669"/>
    <property type="project" value="InterPro"/>
</dbReference>
<protein>
    <recommendedName>
        <fullName evidence="1">Stage 0 sporulation protein A homolog</fullName>
    </recommendedName>
</protein>
<dbReference type="InterPro" id="IPR007492">
    <property type="entry name" value="LytTR_DNA-bd_dom"/>
</dbReference>
<dbReference type="eggNOG" id="COG3279">
    <property type="taxonomic scope" value="Bacteria"/>
</dbReference>
<dbReference type="HOGENOM" id="CLU_000445_14_2_9"/>
<keyword evidence="3" id="KW-0597">Phosphoprotein</keyword>
<evidence type="ECO:0000256" key="3">
    <source>
        <dbReference type="PROSITE-ProRule" id="PRU00169"/>
    </source>
</evidence>
<comment type="function">
    <text evidence="2">May play the central regulatory role in sporulation. It may be an element of the effector pathway responsible for the activation of sporulation genes in response to nutritional stress. Spo0A may act in concert with spo0H (a sigma factor) to control the expression of some genes that are critical to the sporulation process.</text>
</comment>